<evidence type="ECO:0000313" key="1">
    <source>
        <dbReference type="EMBL" id="SMP11616.1"/>
    </source>
</evidence>
<keyword evidence="2" id="KW-1185">Reference proteome</keyword>
<dbReference type="Proteomes" id="UP001157914">
    <property type="component" value="Unassembled WGS sequence"/>
</dbReference>
<dbReference type="RefSeq" id="WP_208997163.1">
    <property type="nucleotide sequence ID" value="NZ_BAAAEA010000001.1"/>
</dbReference>
<dbReference type="InterPro" id="IPR021848">
    <property type="entry name" value="HODM_asu-like"/>
</dbReference>
<gene>
    <name evidence="1" type="ORF">SAMN06265374_1346</name>
</gene>
<sequence length="321" mass="35805">MSSSSWIGTENLSLELVNPMKRAAPPFMHTPYDGSTNPFTVGLRPIDKAAWIEPDRHLLEHLAVKDSLLETSRESVFQAEAETEPAQREILAMIRDHLQIHHPDIYKVSPDTVTIGENRTVQTAPGDAPLTIAARLVQEDLVVMRASGDEYRLAAACLCFPSSWSLVEKFGQPMSGLHENVPGFNGARMGQMVARIFENLKPEQIVCRYNWSLYPDAELHHPRPKRLRGDVTAQGLVRLYVRVERQTLRRMPESGDLLFTIKIHHDPIAAILDDPDGSSLASGLAKQLRALDPDQTHYKGIGRIKADLVDALEKLGNGQLM</sequence>
<comment type="caution">
    <text evidence="1">The sequence shown here is derived from an EMBL/GenBank/DDBJ whole genome shotgun (WGS) entry which is preliminary data.</text>
</comment>
<proteinExistence type="predicted"/>
<dbReference type="Pfam" id="PF11927">
    <property type="entry name" value="HODM_asu-like"/>
    <property type="match status" value="1"/>
</dbReference>
<protein>
    <recommendedName>
        <fullName evidence="3">DUF3445 domain-containing protein</fullName>
    </recommendedName>
</protein>
<evidence type="ECO:0000313" key="2">
    <source>
        <dbReference type="Proteomes" id="UP001157914"/>
    </source>
</evidence>
<reference evidence="1 2" key="1">
    <citation type="submission" date="2017-05" db="EMBL/GenBank/DDBJ databases">
        <authorList>
            <person name="Varghese N."/>
            <person name="Submissions S."/>
        </authorList>
    </citation>
    <scope>NUCLEOTIDE SEQUENCE [LARGE SCALE GENOMIC DNA]</scope>
    <source>
        <strain evidence="1 2">DSM 15949</strain>
    </source>
</reference>
<evidence type="ECO:0008006" key="3">
    <source>
        <dbReference type="Google" id="ProtNLM"/>
    </source>
</evidence>
<accession>A0ABY1NK70</accession>
<organism evidence="1 2">
    <name type="scientific">Roseibium denhamense</name>
    <dbReference type="NCBI Taxonomy" id="76305"/>
    <lineage>
        <taxon>Bacteria</taxon>
        <taxon>Pseudomonadati</taxon>
        <taxon>Pseudomonadota</taxon>
        <taxon>Alphaproteobacteria</taxon>
        <taxon>Hyphomicrobiales</taxon>
        <taxon>Stappiaceae</taxon>
        <taxon>Roseibium</taxon>
    </lineage>
</organism>
<name>A0ABY1NK70_9HYPH</name>
<dbReference type="EMBL" id="FXTT01000001">
    <property type="protein sequence ID" value="SMP11616.1"/>
    <property type="molecule type" value="Genomic_DNA"/>
</dbReference>